<keyword evidence="3" id="KW-1185">Reference proteome</keyword>
<gene>
    <name evidence="2" type="ORF">JOL62DRAFT_560893</name>
</gene>
<comment type="caution">
    <text evidence="2">The sequence shown here is derived from an EMBL/GenBank/DDBJ whole genome shotgun (WGS) entry which is preliminary data.</text>
</comment>
<reference evidence="2 3" key="1">
    <citation type="submission" date="2024-04" db="EMBL/GenBank/DDBJ databases">
        <title>Phyllosticta paracitricarpa is synonymous to the EU quarantine fungus P. citricarpa based on phylogenomic analyses.</title>
        <authorList>
            <consortium name="Lawrence Berkeley National Laboratory"/>
            <person name="Van ingen-buijs V.A."/>
            <person name="Van westerhoven A.C."/>
            <person name="Haridas S."/>
            <person name="Skiadas P."/>
            <person name="Martin F."/>
            <person name="Groenewald J.Z."/>
            <person name="Crous P.W."/>
            <person name="Seidl M.F."/>
        </authorList>
    </citation>
    <scope>NUCLEOTIDE SEQUENCE [LARGE SCALE GENOMIC DNA]</scope>
    <source>
        <strain evidence="2 3">CBS 141358</strain>
    </source>
</reference>
<sequence length="120" mass="14331">MYYNRLLAINRRIRRIILIINKLTNKVKLLRLRITINLYSSYFNITYYTIYRYLLLVRRDSYYIVGGALIITRTSIAISIGDILITYRKTLVYSLYLIIYITIGYTKRKGGYKLLYYGVS</sequence>
<dbReference type="Proteomes" id="UP001367316">
    <property type="component" value="Unassembled WGS sequence"/>
</dbReference>
<feature type="transmembrane region" description="Helical" evidence="1">
    <location>
        <begin position="62"/>
        <end position="84"/>
    </location>
</feature>
<evidence type="ECO:0000256" key="1">
    <source>
        <dbReference type="SAM" id="Phobius"/>
    </source>
</evidence>
<keyword evidence="1" id="KW-0472">Membrane</keyword>
<accession>A0ABR1MRP5</accession>
<dbReference type="EMBL" id="JBBPBF010000084">
    <property type="protein sequence ID" value="KAK7605599.1"/>
    <property type="molecule type" value="Genomic_DNA"/>
</dbReference>
<evidence type="ECO:0000313" key="2">
    <source>
        <dbReference type="EMBL" id="KAK7605599.1"/>
    </source>
</evidence>
<proteinExistence type="predicted"/>
<protein>
    <submittedName>
        <fullName evidence="2">Uncharacterized protein</fullName>
    </submittedName>
</protein>
<feature type="transmembrane region" description="Helical" evidence="1">
    <location>
        <begin position="90"/>
        <end position="106"/>
    </location>
</feature>
<keyword evidence="1" id="KW-0812">Transmembrane</keyword>
<evidence type="ECO:0000313" key="3">
    <source>
        <dbReference type="Proteomes" id="UP001367316"/>
    </source>
</evidence>
<feature type="transmembrane region" description="Helical" evidence="1">
    <location>
        <begin position="30"/>
        <end position="50"/>
    </location>
</feature>
<organism evidence="2 3">
    <name type="scientific">Phyllosticta paracitricarpa</name>
    <dbReference type="NCBI Taxonomy" id="2016321"/>
    <lineage>
        <taxon>Eukaryota</taxon>
        <taxon>Fungi</taxon>
        <taxon>Dikarya</taxon>
        <taxon>Ascomycota</taxon>
        <taxon>Pezizomycotina</taxon>
        <taxon>Dothideomycetes</taxon>
        <taxon>Dothideomycetes incertae sedis</taxon>
        <taxon>Botryosphaeriales</taxon>
        <taxon>Phyllostictaceae</taxon>
        <taxon>Phyllosticta</taxon>
    </lineage>
</organism>
<name>A0ABR1MRP5_9PEZI</name>
<keyword evidence="1" id="KW-1133">Transmembrane helix</keyword>